<dbReference type="Gene3D" id="3.10.129.10">
    <property type="entry name" value="Hotdog Thioesterase"/>
    <property type="match status" value="2"/>
</dbReference>
<dbReference type="PANTHER" id="PTHR31727">
    <property type="entry name" value="OLEOYL-ACYL CARRIER PROTEIN THIOESTERASE 1, CHLOROPLASTIC"/>
    <property type="match status" value="1"/>
</dbReference>
<dbReference type="SUPFAM" id="SSF54637">
    <property type="entry name" value="Thioesterase/thiol ester dehydrase-isomerase"/>
    <property type="match status" value="2"/>
</dbReference>
<sequence>MYSYQDRIKYSEVDANLDLTYFGLVNYMQNCSCFHSDDVGVGVYYLAPKKLGWFVTSYEIHIKRLPRYSEKVKVCTWPYQVRGMMAHRLYSIETEDGEVLVYADSLWVLMDLDKLKPSRFTEEIAKAYPEDASLPQFDLNHNKLRLSADIEKVGEFTVTDRYLDTNNHMNNSHYIDVTRYYLPEQSFNTININYKKAALLDDKLDVYIGKIEQGYQVVLKKEDEVYTIVEYK</sequence>
<dbReference type="InterPro" id="IPR029069">
    <property type="entry name" value="HotDog_dom_sf"/>
</dbReference>
<dbReference type="Pfam" id="PF01643">
    <property type="entry name" value="Acyl-ACP_TE"/>
    <property type="match status" value="1"/>
</dbReference>
<keyword evidence="11" id="KW-1185">Reference proteome</keyword>
<evidence type="ECO:0000259" key="9">
    <source>
        <dbReference type="Pfam" id="PF20791"/>
    </source>
</evidence>
<evidence type="ECO:0000256" key="7">
    <source>
        <dbReference type="ARBA" id="ARBA00023160"/>
    </source>
</evidence>
<feature type="domain" description="Acyl-ACP thioesterase-like C-terminal" evidence="9">
    <location>
        <begin position="154"/>
        <end position="216"/>
    </location>
</feature>
<accession>A0A1H7KL02</accession>
<dbReference type="GO" id="GO:0016297">
    <property type="term" value="F:fatty acyl-[ACP] hydrolase activity"/>
    <property type="evidence" value="ECO:0007669"/>
    <property type="project" value="InterPro"/>
</dbReference>
<keyword evidence="2" id="KW-0444">Lipid biosynthesis</keyword>
<reference evidence="11" key="1">
    <citation type="submission" date="2016-10" db="EMBL/GenBank/DDBJ databases">
        <authorList>
            <person name="Varghese N."/>
        </authorList>
    </citation>
    <scope>NUCLEOTIDE SEQUENCE [LARGE SCALE GENOMIC DNA]</scope>
    <source>
        <strain evidence="11">ACV-9</strain>
    </source>
</reference>
<dbReference type="PANTHER" id="PTHR31727:SF6">
    <property type="entry name" value="OLEOYL-ACYL CARRIER PROTEIN THIOESTERASE 1, CHLOROPLASTIC"/>
    <property type="match status" value="1"/>
</dbReference>
<dbReference type="GO" id="GO:0000036">
    <property type="term" value="F:acyl carrier activity"/>
    <property type="evidence" value="ECO:0007669"/>
    <property type="project" value="TreeGrafter"/>
</dbReference>
<gene>
    <name evidence="10" type="ORF">SAMN02910377_02062</name>
</gene>
<evidence type="ECO:0000256" key="6">
    <source>
        <dbReference type="ARBA" id="ARBA00023098"/>
    </source>
</evidence>
<feature type="domain" description="Acyl-ACP thioesterase N-terminal hotdog" evidence="8">
    <location>
        <begin position="7"/>
        <end position="128"/>
    </location>
</feature>
<proteinExistence type="inferred from homology"/>
<keyword evidence="6" id="KW-0443">Lipid metabolism</keyword>
<evidence type="ECO:0000256" key="1">
    <source>
        <dbReference type="ARBA" id="ARBA00006500"/>
    </source>
</evidence>
<evidence type="ECO:0000256" key="4">
    <source>
        <dbReference type="ARBA" id="ARBA00022832"/>
    </source>
</evidence>
<keyword evidence="5" id="KW-0809">Transit peptide</keyword>
<evidence type="ECO:0000256" key="2">
    <source>
        <dbReference type="ARBA" id="ARBA00022516"/>
    </source>
</evidence>
<dbReference type="CDD" id="cd00586">
    <property type="entry name" value="4HBT"/>
    <property type="match status" value="1"/>
</dbReference>
<dbReference type="RefSeq" id="WP_074791601.1">
    <property type="nucleotide sequence ID" value="NZ_FNZX01000013.1"/>
</dbReference>
<evidence type="ECO:0000259" key="8">
    <source>
        <dbReference type="Pfam" id="PF01643"/>
    </source>
</evidence>
<evidence type="ECO:0000313" key="11">
    <source>
        <dbReference type="Proteomes" id="UP000182321"/>
    </source>
</evidence>
<protein>
    <submittedName>
        <fullName evidence="10">Acyl-ACP thioesterase</fullName>
    </submittedName>
</protein>
<evidence type="ECO:0000313" key="10">
    <source>
        <dbReference type="EMBL" id="SEK87543.1"/>
    </source>
</evidence>
<keyword evidence="3" id="KW-0378">Hydrolase</keyword>
<dbReference type="InterPro" id="IPR045023">
    <property type="entry name" value="FATA/B"/>
</dbReference>
<dbReference type="InterPro" id="IPR049427">
    <property type="entry name" value="Acyl-ACP_TE_C"/>
</dbReference>
<evidence type="ECO:0000256" key="5">
    <source>
        <dbReference type="ARBA" id="ARBA00022946"/>
    </source>
</evidence>
<evidence type="ECO:0000256" key="3">
    <source>
        <dbReference type="ARBA" id="ARBA00022801"/>
    </source>
</evidence>
<name>A0A1H7KL02_9FIRM</name>
<keyword evidence="4" id="KW-0276">Fatty acid metabolism</keyword>
<keyword evidence="7" id="KW-0275">Fatty acid biosynthesis</keyword>
<dbReference type="Pfam" id="PF20791">
    <property type="entry name" value="Acyl-ACP_TE_C"/>
    <property type="match status" value="1"/>
</dbReference>
<dbReference type="AlphaFoldDB" id="A0A1H7KL02"/>
<dbReference type="Proteomes" id="UP000182321">
    <property type="component" value="Unassembled WGS sequence"/>
</dbReference>
<organism evidence="10 11">
    <name type="scientific">Pseudobutyrivibrio ruminis</name>
    <dbReference type="NCBI Taxonomy" id="46206"/>
    <lineage>
        <taxon>Bacteria</taxon>
        <taxon>Bacillati</taxon>
        <taxon>Bacillota</taxon>
        <taxon>Clostridia</taxon>
        <taxon>Lachnospirales</taxon>
        <taxon>Lachnospiraceae</taxon>
        <taxon>Pseudobutyrivibrio</taxon>
    </lineage>
</organism>
<dbReference type="InterPro" id="IPR002864">
    <property type="entry name" value="Acyl-ACP_thioesterase_NHD"/>
</dbReference>
<comment type="similarity">
    <text evidence="1">Belongs to the acyl-ACP thioesterase family.</text>
</comment>
<dbReference type="EMBL" id="FNZX01000013">
    <property type="protein sequence ID" value="SEK87543.1"/>
    <property type="molecule type" value="Genomic_DNA"/>
</dbReference>